<organism evidence="1 2">
    <name type="scientific">Candidatus Borkfalkia excrementigallinarum</name>
    <dbReference type="NCBI Taxonomy" id="2838506"/>
    <lineage>
        <taxon>Bacteria</taxon>
        <taxon>Bacillati</taxon>
        <taxon>Bacillota</taxon>
        <taxon>Clostridia</taxon>
        <taxon>Christensenellales</taxon>
        <taxon>Christensenellaceae</taxon>
        <taxon>Candidatus Borkfalkia</taxon>
    </lineage>
</organism>
<evidence type="ECO:0000313" key="1">
    <source>
        <dbReference type="EMBL" id="HIY96743.1"/>
    </source>
</evidence>
<name>A0A9D1ZW40_9FIRM</name>
<reference evidence="1" key="1">
    <citation type="journal article" date="2021" name="PeerJ">
        <title>Extensive microbial diversity within the chicken gut microbiome revealed by metagenomics and culture.</title>
        <authorList>
            <person name="Gilroy R."/>
            <person name="Ravi A."/>
            <person name="Getino M."/>
            <person name="Pursley I."/>
            <person name="Horton D.L."/>
            <person name="Alikhan N.F."/>
            <person name="Baker D."/>
            <person name="Gharbi K."/>
            <person name="Hall N."/>
            <person name="Watson M."/>
            <person name="Adriaenssens E.M."/>
            <person name="Foster-Nyarko E."/>
            <person name="Jarju S."/>
            <person name="Secka A."/>
            <person name="Antonio M."/>
            <person name="Oren A."/>
            <person name="Chaudhuri R.R."/>
            <person name="La Ragione R."/>
            <person name="Hildebrand F."/>
            <person name="Pallen M.J."/>
        </authorList>
    </citation>
    <scope>NUCLEOTIDE SEQUENCE</scope>
    <source>
        <strain evidence="1">1345</strain>
    </source>
</reference>
<dbReference type="EMBL" id="DXCQ01000028">
    <property type="protein sequence ID" value="HIY96743.1"/>
    <property type="molecule type" value="Genomic_DNA"/>
</dbReference>
<protein>
    <submittedName>
        <fullName evidence="1">Uncharacterized protein</fullName>
    </submittedName>
</protein>
<dbReference type="AlphaFoldDB" id="A0A9D1ZW40"/>
<gene>
    <name evidence="1" type="ORF">H9729_03570</name>
</gene>
<sequence>MEKLTVSERENNCRYIAYVAGILSGKDSGADSAEIGFENGRVTLSVFAEGAAYSELKNKAEEKIAEVIGVGYKYDYFSKVIRPAGLSSEDREILIAAIIAADFAEDTRYIIARLRDIKVHTIDGFFSFRLQSLRDKWKNVAACVPQTFDKNQLAEFMDYLLGGSRRKIFLKGSDVYDCRCCRLRRAALIEEGKSEMNTFREIVLSGAGKIECLSQLSASQENFLRRYYAGRVGFSPAKNSFSI</sequence>
<accession>A0A9D1ZW40</accession>
<evidence type="ECO:0000313" key="2">
    <source>
        <dbReference type="Proteomes" id="UP000886750"/>
    </source>
</evidence>
<comment type="caution">
    <text evidence="1">The sequence shown here is derived from an EMBL/GenBank/DDBJ whole genome shotgun (WGS) entry which is preliminary data.</text>
</comment>
<proteinExistence type="predicted"/>
<dbReference type="Proteomes" id="UP000886750">
    <property type="component" value="Unassembled WGS sequence"/>
</dbReference>
<reference evidence="1" key="2">
    <citation type="submission" date="2021-04" db="EMBL/GenBank/DDBJ databases">
        <authorList>
            <person name="Gilroy R."/>
        </authorList>
    </citation>
    <scope>NUCLEOTIDE SEQUENCE</scope>
    <source>
        <strain evidence="1">1345</strain>
    </source>
</reference>